<evidence type="ECO:0000256" key="1">
    <source>
        <dbReference type="SAM" id="SignalP"/>
    </source>
</evidence>
<dbReference type="Proteomes" id="UP000199658">
    <property type="component" value="Unassembled WGS sequence"/>
</dbReference>
<keyword evidence="1" id="KW-0732">Signal</keyword>
<dbReference type="OrthoDB" id="7862028at2"/>
<dbReference type="EMBL" id="FOYO01000001">
    <property type="protein sequence ID" value="SFR55437.1"/>
    <property type="molecule type" value="Genomic_DNA"/>
</dbReference>
<organism evidence="2 3">
    <name type="scientific">Litoreibacter janthinus</name>
    <dbReference type="NCBI Taxonomy" id="670154"/>
    <lineage>
        <taxon>Bacteria</taxon>
        <taxon>Pseudomonadati</taxon>
        <taxon>Pseudomonadota</taxon>
        <taxon>Alphaproteobacteria</taxon>
        <taxon>Rhodobacterales</taxon>
        <taxon>Roseobacteraceae</taxon>
        <taxon>Litoreibacter</taxon>
    </lineage>
</organism>
<evidence type="ECO:0000313" key="3">
    <source>
        <dbReference type="Proteomes" id="UP000199658"/>
    </source>
</evidence>
<evidence type="ECO:0008006" key="4">
    <source>
        <dbReference type="Google" id="ProtNLM"/>
    </source>
</evidence>
<dbReference type="RefSeq" id="WP_090218678.1">
    <property type="nucleotide sequence ID" value="NZ_FOYO01000001.1"/>
</dbReference>
<feature type="chain" id="PRO_5011522024" description="Acetolactate synthase" evidence="1">
    <location>
        <begin position="17"/>
        <end position="133"/>
    </location>
</feature>
<protein>
    <recommendedName>
        <fullName evidence="4">Acetolactate synthase</fullName>
    </recommendedName>
</protein>
<dbReference type="AlphaFoldDB" id="A0A1I6HM70"/>
<keyword evidence="3" id="KW-1185">Reference proteome</keyword>
<reference evidence="3" key="1">
    <citation type="submission" date="2016-10" db="EMBL/GenBank/DDBJ databases">
        <authorList>
            <person name="Varghese N."/>
            <person name="Submissions S."/>
        </authorList>
    </citation>
    <scope>NUCLEOTIDE SEQUENCE [LARGE SCALE GENOMIC DNA]</scope>
    <source>
        <strain evidence="3">DSM 26921</strain>
    </source>
</reference>
<proteinExistence type="predicted"/>
<dbReference type="Pfam" id="PF20107">
    <property type="entry name" value="DUF6497"/>
    <property type="match status" value="1"/>
</dbReference>
<accession>A0A1I6HM70</accession>
<dbReference type="STRING" id="670154.SAMN04488002_3150"/>
<name>A0A1I6HM70_9RHOB</name>
<gene>
    <name evidence="2" type="ORF">SAMN04488002_3150</name>
</gene>
<evidence type="ECO:0000313" key="2">
    <source>
        <dbReference type="EMBL" id="SFR55437.1"/>
    </source>
</evidence>
<feature type="signal peptide" evidence="1">
    <location>
        <begin position="1"/>
        <end position="16"/>
    </location>
</feature>
<dbReference type="InterPro" id="IPR045467">
    <property type="entry name" value="DUF6497"/>
</dbReference>
<sequence length="133" mass="14515">MKLAALLMVIGTGAFAAESKPLRAVSGVEYLPFENLFEPPGAYDAVRRMVRMRLVAPQIANRAQFGFEVIEPDFQALCESEGLRIVAEFAPNAREIVVSVASEEVPFGESAPNVVQYFDLFTVEDGTCVWGGI</sequence>